<feature type="region of interest" description="Disordered" evidence="3">
    <location>
        <begin position="18"/>
        <end position="57"/>
    </location>
</feature>
<dbReference type="EMBL" id="VXIV02003335">
    <property type="protein sequence ID" value="KAF6018125.1"/>
    <property type="molecule type" value="Genomic_DNA"/>
</dbReference>
<sequence>MPTVLLLDVSLSMARVSSSVSGNTHTNTTPTSTSDLHFDQHEHEAEQKKQNGSGSKESSVTKLSLAVQSVYRFLDELGHQAKLEHVALVIFSSLWEVAVPFTRDYDTIKETILDIVLYDKTCLTAAFGAAHDVIQEMWSGASMPCQVVVITDGLVDVTPELFSKLEDSAFPSNYNFHMHCVSGMSEFCCHQNIDKLTKLMESIGGTISVPDGVASVNAVEKLMEKYVHNAYKIYSGSLHCGSLSSTVQLYPPPTSAVKKTISRMKNYNSHMI</sequence>
<reference evidence="6" key="1">
    <citation type="submission" date="2020-06" db="EMBL/GenBank/DDBJ databases">
        <title>Draft genome of Bugula neritina, a colonial animal packing powerful symbionts and potential medicines.</title>
        <authorList>
            <person name="Rayko M."/>
        </authorList>
    </citation>
    <scope>NUCLEOTIDE SEQUENCE [LARGE SCALE GENOMIC DNA]</scope>
    <source>
        <strain evidence="6">Kwan_BN1</strain>
    </source>
</reference>
<evidence type="ECO:0000313" key="6">
    <source>
        <dbReference type="EMBL" id="KAF6018125.1"/>
    </source>
</evidence>
<comment type="similarity">
    <text evidence="2">Belongs to the Integrator subunit 14 family.</text>
</comment>
<feature type="compositionally biased region" description="Basic and acidic residues" evidence="3">
    <location>
        <begin position="36"/>
        <end position="49"/>
    </location>
</feature>
<dbReference type="PANTHER" id="PTHR13532:SF3">
    <property type="entry name" value="INTEGRATOR COMPLEX SUBUNIT 14"/>
    <property type="match status" value="1"/>
</dbReference>
<dbReference type="GO" id="GO:0034472">
    <property type="term" value="P:snRNA 3'-end processing"/>
    <property type="evidence" value="ECO:0007669"/>
    <property type="project" value="TreeGrafter"/>
</dbReference>
<feature type="chain" id="PRO_5029900998" description="Integrator complex subunit 14" evidence="4">
    <location>
        <begin position="20"/>
        <end position="272"/>
    </location>
</feature>
<comment type="caution">
    <text evidence="6">The sequence shown here is derived from an EMBL/GenBank/DDBJ whole genome shotgun (WGS) entry which is preliminary data.</text>
</comment>
<dbReference type="InterPro" id="IPR002035">
    <property type="entry name" value="VWF_A"/>
</dbReference>
<feature type="domain" description="VWFA" evidence="5">
    <location>
        <begin position="55"/>
        <end position="153"/>
    </location>
</feature>
<name>A0A7J7IWE0_BUGNE</name>
<dbReference type="AlphaFoldDB" id="A0A7J7IWE0"/>
<keyword evidence="7" id="KW-1185">Reference proteome</keyword>
<dbReference type="GO" id="GO:0032039">
    <property type="term" value="C:integrator complex"/>
    <property type="evidence" value="ECO:0007669"/>
    <property type="project" value="InterPro"/>
</dbReference>
<dbReference type="InterPro" id="IPR039841">
    <property type="entry name" value="INTS14"/>
</dbReference>
<evidence type="ECO:0000256" key="1">
    <source>
        <dbReference type="ARBA" id="ARBA00016816"/>
    </source>
</evidence>
<dbReference type="InterPro" id="IPR036465">
    <property type="entry name" value="vWFA_dom_sf"/>
</dbReference>
<evidence type="ECO:0000259" key="5">
    <source>
        <dbReference type="Pfam" id="PF13519"/>
    </source>
</evidence>
<evidence type="ECO:0000313" key="7">
    <source>
        <dbReference type="Proteomes" id="UP000593567"/>
    </source>
</evidence>
<dbReference type="Gene3D" id="3.40.50.410">
    <property type="entry name" value="von Willebrand factor, type A domain"/>
    <property type="match status" value="1"/>
</dbReference>
<feature type="signal peptide" evidence="4">
    <location>
        <begin position="1"/>
        <end position="19"/>
    </location>
</feature>
<proteinExistence type="inferred from homology"/>
<organism evidence="6 7">
    <name type="scientific">Bugula neritina</name>
    <name type="common">Brown bryozoan</name>
    <name type="synonym">Sertularia neritina</name>
    <dbReference type="NCBI Taxonomy" id="10212"/>
    <lineage>
        <taxon>Eukaryota</taxon>
        <taxon>Metazoa</taxon>
        <taxon>Spiralia</taxon>
        <taxon>Lophotrochozoa</taxon>
        <taxon>Bryozoa</taxon>
        <taxon>Gymnolaemata</taxon>
        <taxon>Cheilostomatida</taxon>
        <taxon>Flustrina</taxon>
        <taxon>Buguloidea</taxon>
        <taxon>Bugulidae</taxon>
        <taxon>Bugula</taxon>
    </lineage>
</organism>
<protein>
    <recommendedName>
        <fullName evidence="1">Integrator complex subunit 14</fullName>
    </recommendedName>
</protein>
<evidence type="ECO:0000256" key="2">
    <source>
        <dbReference type="ARBA" id="ARBA00061449"/>
    </source>
</evidence>
<dbReference type="SUPFAM" id="SSF53300">
    <property type="entry name" value="vWA-like"/>
    <property type="match status" value="1"/>
</dbReference>
<gene>
    <name evidence="6" type="ORF">EB796_023566</name>
</gene>
<feature type="compositionally biased region" description="Low complexity" evidence="3">
    <location>
        <begin position="18"/>
        <end position="34"/>
    </location>
</feature>
<evidence type="ECO:0000256" key="4">
    <source>
        <dbReference type="SAM" id="SignalP"/>
    </source>
</evidence>
<accession>A0A7J7IWE0</accession>
<dbReference type="Pfam" id="PF13519">
    <property type="entry name" value="VWA_2"/>
    <property type="match status" value="1"/>
</dbReference>
<evidence type="ECO:0000256" key="3">
    <source>
        <dbReference type="SAM" id="MobiDB-lite"/>
    </source>
</evidence>
<dbReference type="OrthoDB" id="2374335at2759"/>
<keyword evidence="4" id="KW-0732">Signal</keyword>
<dbReference type="Proteomes" id="UP000593567">
    <property type="component" value="Unassembled WGS sequence"/>
</dbReference>
<dbReference type="PANTHER" id="PTHR13532">
    <property type="match status" value="1"/>
</dbReference>